<keyword evidence="3" id="KW-0064">Aspartyl protease</keyword>
<accession>A0A0D9XPU8</accession>
<sequence>MISHMDIPITQKALMVASLMLLLLTMAPPTATGFLEVGKCADFSATPGSCGDDTCQFRCGGMGGDGAKAYCNAAGKCCCPPGTVTFCRPLNGCSNRTSVCKTRCKNVSRDPARAFCQDGSPGLALTASLLLLLPLVPPSSAMVFKLHGNVHPYGYFFITMNIGDPGKSYSLDIDTDSTLTEVKDKERALNVCWKGKDKFRTINEVKKCFRSLSLKFAQGDKKATLEIPPEHYLIISNEGHVCLGILDGSKEHPLLGGKNLIGGITMLDQMVIYDSERALLGWVDYVLMNPNTHESYGVRHDDRDLHPFHTMAARLALITSLLLLLPLVLPSSAMVFQLQGNVYPDGHFFITMNIGDPVQSYYLDIDTGSTLTWLQCDAPCVHCNKVPHLYKPKRKNLVNCADQCCTDLYTDLGKPKSCGPPTQCDYEIQYVEGSSSGVLVVDRFSLPVGNSSNPTDISFGCGYDQGKENANVLSLVDGVLGLGRGRVTLLSQLKSQGVITKNVMGHCISSKGGGFLFLGDAEVPASGVTWFPLNRGNRYYSLGPGTFHFNSGTQPISTAPMDVIFDSGATYTYFASQPYQATLSAVKSTLNTECKLLNQVKEKERALNGRINSELSMKSRRITMLDQIVIYDSERALLGWVDYKCDRMASYESTITSRL</sequence>
<evidence type="ECO:0000256" key="2">
    <source>
        <dbReference type="ARBA" id="ARBA00022670"/>
    </source>
</evidence>
<evidence type="ECO:0000313" key="8">
    <source>
        <dbReference type="EnsemblPlants" id="LPERR11G04660.1"/>
    </source>
</evidence>
<feature type="chain" id="PRO_5002350654" description="Peptidase A1 domain-containing protein" evidence="6">
    <location>
        <begin position="33"/>
        <end position="659"/>
    </location>
</feature>
<dbReference type="PROSITE" id="PS51767">
    <property type="entry name" value="PEPTIDASE_A1"/>
    <property type="match status" value="1"/>
</dbReference>
<keyword evidence="4" id="KW-0378">Hydrolase</keyword>
<dbReference type="GO" id="GO:0004190">
    <property type="term" value="F:aspartic-type endopeptidase activity"/>
    <property type="evidence" value="ECO:0007669"/>
    <property type="project" value="UniProtKB-KW"/>
</dbReference>
<dbReference type="InterPro" id="IPR033121">
    <property type="entry name" value="PEPTIDASE_A1"/>
</dbReference>
<dbReference type="PANTHER" id="PTHR13683">
    <property type="entry name" value="ASPARTYL PROTEASES"/>
    <property type="match status" value="1"/>
</dbReference>
<dbReference type="AlphaFoldDB" id="A0A0D9XPU8"/>
<dbReference type="EnsemblPlants" id="LPERR11G04660.1">
    <property type="protein sequence ID" value="LPERR11G04660.1"/>
    <property type="gene ID" value="LPERR11G04660"/>
</dbReference>
<protein>
    <recommendedName>
        <fullName evidence="7">Peptidase A1 domain-containing protein</fullName>
    </recommendedName>
</protein>
<keyword evidence="9" id="KW-1185">Reference proteome</keyword>
<evidence type="ECO:0000313" key="9">
    <source>
        <dbReference type="Proteomes" id="UP000032180"/>
    </source>
</evidence>
<dbReference type="Gene3D" id="2.40.70.10">
    <property type="entry name" value="Acid Proteases"/>
    <property type="match status" value="3"/>
</dbReference>
<dbReference type="eggNOG" id="KOG1339">
    <property type="taxonomic scope" value="Eukaryota"/>
</dbReference>
<dbReference type="InterPro" id="IPR021109">
    <property type="entry name" value="Peptidase_aspartic_dom_sf"/>
</dbReference>
<evidence type="ECO:0000256" key="3">
    <source>
        <dbReference type="ARBA" id="ARBA00022750"/>
    </source>
</evidence>
<feature type="active site" evidence="5">
    <location>
        <position position="366"/>
    </location>
</feature>
<feature type="domain" description="Peptidase A1" evidence="7">
    <location>
        <begin position="348"/>
        <end position="659"/>
    </location>
</feature>
<dbReference type="InterPro" id="IPR001969">
    <property type="entry name" value="Aspartic_peptidase_AS"/>
</dbReference>
<dbReference type="InterPro" id="IPR032861">
    <property type="entry name" value="TAXi_N"/>
</dbReference>
<name>A0A0D9XPU8_9ORYZ</name>
<dbReference type="STRING" id="77586.A0A0D9XPU8"/>
<dbReference type="InterPro" id="IPR032799">
    <property type="entry name" value="TAXi_C"/>
</dbReference>
<feature type="signal peptide" evidence="6">
    <location>
        <begin position="1"/>
        <end position="32"/>
    </location>
</feature>
<comment type="similarity">
    <text evidence="1">Belongs to the peptidase A1 family.</text>
</comment>
<dbReference type="GO" id="GO:0006508">
    <property type="term" value="P:proteolysis"/>
    <property type="evidence" value="ECO:0007669"/>
    <property type="project" value="UniProtKB-KW"/>
</dbReference>
<keyword evidence="6" id="KW-0732">Signal</keyword>
<evidence type="ECO:0000259" key="7">
    <source>
        <dbReference type="PROSITE" id="PS51767"/>
    </source>
</evidence>
<organism evidence="8 9">
    <name type="scientific">Leersia perrieri</name>
    <dbReference type="NCBI Taxonomy" id="77586"/>
    <lineage>
        <taxon>Eukaryota</taxon>
        <taxon>Viridiplantae</taxon>
        <taxon>Streptophyta</taxon>
        <taxon>Embryophyta</taxon>
        <taxon>Tracheophyta</taxon>
        <taxon>Spermatophyta</taxon>
        <taxon>Magnoliopsida</taxon>
        <taxon>Liliopsida</taxon>
        <taxon>Poales</taxon>
        <taxon>Poaceae</taxon>
        <taxon>BOP clade</taxon>
        <taxon>Oryzoideae</taxon>
        <taxon>Oryzeae</taxon>
        <taxon>Oryzinae</taxon>
        <taxon>Leersia</taxon>
    </lineage>
</organism>
<dbReference type="Pfam" id="PF14543">
    <property type="entry name" value="TAXi_N"/>
    <property type="match status" value="1"/>
</dbReference>
<reference evidence="9" key="2">
    <citation type="submission" date="2013-12" db="EMBL/GenBank/DDBJ databases">
        <authorList>
            <person name="Yu Y."/>
            <person name="Lee S."/>
            <person name="de Baynast K."/>
            <person name="Wissotski M."/>
            <person name="Liu L."/>
            <person name="Talag J."/>
            <person name="Goicoechea J."/>
            <person name="Angelova A."/>
            <person name="Jetty R."/>
            <person name="Kudrna D."/>
            <person name="Golser W."/>
            <person name="Rivera L."/>
            <person name="Zhang J."/>
            <person name="Wing R."/>
        </authorList>
    </citation>
    <scope>NUCLEOTIDE SEQUENCE</scope>
</reference>
<evidence type="ECO:0000256" key="4">
    <source>
        <dbReference type="ARBA" id="ARBA00022801"/>
    </source>
</evidence>
<dbReference type="SUPFAM" id="SSF50630">
    <property type="entry name" value="Acid proteases"/>
    <property type="match status" value="2"/>
</dbReference>
<dbReference type="Gramene" id="LPERR11G04660.1">
    <property type="protein sequence ID" value="LPERR11G04660.1"/>
    <property type="gene ID" value="LPERR11G04660"/>
</dbReference>
<reference evidence="8" key="3">
    <citation type="submission" date="2015-04" db="UniProtKB">
        <authorList>
            <consortium name="EnsemblPlants"/>
        </authorList>
    </citation>
    <scope>IDENTIFICATION</scope>
</reference>
<dbReference type="Proteomes" id="UP000032180">
    <property type="component" value="Chromosome 11"/>
</dbReference>
<evidence type="ECO:0000256" key="1">
    <source>
        <dbReference type="ARBA" id="ARBA00007447"/>
    </source>
</evidence>
<proteinExistence type="inferred from homology"/>
<dbReference type="Pfam" id="PF14541">
    <property type="entry name" value="TAXi_C"/>
    <property type="match status" value="1"/>
</dbReference>
<evidence type="ECO:0000256" key="6">
    <source>
        <dbReference type="SAM" id="SignalP"/>
    </source>
</evidence>
<dbReference type="PROSITE" id="PS00141">
    <property type="entry name" value="ASP_PROTEASE"/>
    <property type="match status" value="1"/>
</dbReference>
<evidence type="ECO:0000256" key="5">
    <source>
        <dbReference type="PIRSR" id="PIRSR601461-1"/>
    </source>
</evidence>
<keyword evidence="2" id="KW-0645">Protease</keyword>
<dbReference type="PANTHER" id="PTHR13683:SF331">
    <property type="entry name" value="ASPARTIC PROTEINASE ASP1"/>
    <property type="match status" value="1"/>
</dbReference>
<dbReference type="InterPro" id="IPR001461">
    <property type="entry name" value="Aspartic_peptidase_A1"/>
</dbReference>
<dbReference type="HOGENOM" id="CLU_416440_0_0_1"/>
<feature type="active site" evidence="5">
    <location>
        <position position="566"/>
    </location>
</feature>
<dbReference type="FunFam" id="2.40.70.10:FF:000015">
    <property type="entry name" value="Aspartyl protease family protein"/>
    <property type="match status" value="1"/>
</dbReference>
<reference evidence="8 9" key="1">
    <citation type="submission" date="2012-08" db="EMBL/GenBank/DDBJ databases">
        <title>Oryza genome evolution.</title>
        <authorList>
            <person name="Wing R.A."/>
        </authorList>
    </citation>
    <scope>NUCLEOTIDE SEQUENCE</scope>
</reference>